<evidence type="ECO:0000313" key="2">
    <source>
        <dbReference type="EMBL" id="MBG0739431.1"/>
    </source>
</evidence>
<comment type="caution">
    <text evidence="2">The sequence shown here is derived from an EMBL/GenBank/DDBJ whole genome shotgun (WGS) entry which is preliminary data.</text>
</comment>
<feature type="transmembrane region" description="Helical" evidence="1">
    <location>
        <begin position="64"/>
        <end position="84"/>
    </location>
</feature>
<dbReference type="AlphaFoldDB" id="A0A931CNY4"/>
<evidence type="ECO:0000256" key="1">
    <source>
        <dbReference type="SAM" id="Phobius"/>
    </source>
</evidence>
<dbReference type="Proteomes" id="UP000655366">
    <property type="component" value="Unassembled WGS sequence"/>
</dbReference>
<protein>
    <submittedName>
        <fullName evidence="2">Uncharacterized protein</fullName>
    </submittedName>
</protein>
<evidence type="ECO:0000313" key="3">
    <source>
        <dbReference type="Proteomes" id="UP000655366"/>
    </source>
</evidence>
<feature type="transmembrane region" description="Helical" evidence="1">
    <location>
        <begin position="90"/>
        <end position="110"/>
    </location>
</feature>
<gene>
    <name evidence="2" type="ORF">IV500_08525</name>
</gene>
<proteinExistence type="predicted"/>
<keyword evidence="3" id="KW-1185">Reference proteome</keyword>
<keyword evidence="1" id="KW-0812">Transmembrane</keyword>
<feature type="transmembrane region" description="Helical" evidence="1">
    <location>
        <begin position="32"/>
        <end position="52"/>
    </location>
</feature>
<sequence length="119" mass="12412">MLLLESLALLVIGALYVVNLLTSAPLSLGGSIFMAVLLFALGVGLLAVGGNLYRGYRWTRAAAFVWQLLMLTIAVPTLLSGLALPGLLMLIPPLAVLVLLFSPRVVAFTLRSGGGPPAL</sequence>
<dbReference type="EMBL" id="JADNYM010000009">
    <property type="protein sequence ID" value="MBG0739431.1"/>
    <property type="molecule type" value="Genomic_DNA"/>
</dbReference>
<accession>A0A931CNY4</accession>
<keyword evidence="1" id="KW-1133">Transmembrane helix</keyword>
<organism evidence="2 3">
    <name type="scientific">Arthrobacter terrae</name>
    <dbReference type="NCBI Taxonomy" id="2935737"/>
    <lineage>
        <taxon>Bacteria</taxon>
        <taxon>Bacillati</taxon>
        <taxon>Actinomycetota</taxon>
        <taxon>Actinomycetes</taxon>
        <taxon>Micrococcales</taxon>
        <taxon>Micrococcaceae</taxon>
        <taxon>Arthrobacter</taxon>
    </lineage>
</organism>
<keyword evidence="1" id="KW-0472">Membrane</keyword>
<reference evidence="2 3" key="1">
    <citation type="submission" date="2020-11" db="EMBL/GenBank/DDBJ databases">
        <title>Arthrobacter antarcticus sp. nov., isolated from Antarctic Soil.</title>
        <authorList>
            <person name="Li J."/>
        </authorList>
    </citation>
    <scope>NUCLEOTIDE SEQUENCE [LARGE SCALE GENOMIC DNA]</scope>
    <source>
        <strain evidence="2 3">Z1-20</strain>
    </source>
</reference>
<feature type="transmembrane region" description="Helical" evidence="1">
    <location>
        <begin position="7"/>
        <end position="26"/>
    </location>
</feature>
<name>A0A931CNY4_9MICC</name>